<dbReference type="SUPFAM" id="SSF54373">
    <property type="entry name" value="FAD-linked reductases, C-terminal domain"/>
    <property type="match status" value="1"/>
</dbReference>
<evidence type="ECO:0000256" key="2">
    <source>
        <dbReference type="ARBA" id="ARBA00023180"/>
    </source>
</evidence>
<dbReference type="OrthoDB" id="269227at2759"/>
<evidence type="ECO:0000256" key="1">
    <source>
        <dbReference type="ARBA" id="ARBA00010790"/>
    </source>
</evidence>
<evidence type="ECO:0000313" key="8">
    <source>
        <dbReference type="Proteomes" id="UP000813444"/>
    </source>
</evidence>
<accession>A0A8K0SPW4</accession>
<dbReference type="InterPro" id="IPR000172">
    <property type="entry name" value="GMC_OxRdtase_N"/>
</dbReference>
<evidence type="ECO:0000256" key="5">
    <source>
        <dbReference type="SAM" id="SignalP"/>
    </source>
</evidence>
<comment type="similarity">
    <text evidence="1">Belongs to the GMC oxidoreductase family.</text>
</comment>
<evidence type="ECO:0000313" key="7">
    <source>
        <dbReference type="EMBL" id="KAH7313753.1"/>
    </source>
</evidence>
<feature type="active site" description="Proton donor" evidence="3">
    <location>
        <position position="531"/>
    </location>
</feature>
<dbReference type="Pfam" id="PF00732">
    <property type="entry name" value="GMC_oxred_N"/>
    <property type="match status" value="1"/>
</dbReference>
<name>A0A8K0SPW4_9HYPO</name>
<feature type="domain" description="Glucose-methanol-choline oxidoreductase N-terminal" evidence="6">
    <location>
        <begin position="298"/>
        <end position="312"/>
    </location>
</feature>
<proteinExistence type="inferred from homology"/>
<comment type="cofactor">
    <cofactor evidence="4">
        <name>FAD</name>
        <dbReference type="ChEBI" id="CHEBI:57692"/>
    </cofactor>
</comment>
<gene>
    <name evidence="7" type="ORF">B0I35DRAFT_462048</name>
</gene>
<dbReference type="PROSITE" id="PS00624">
    <property type="entry name" value="GMC_OXRED_2"/>
    <property type="match status" value="1"/>
</dbReference>
<protein>
    <recommendedName>
        <fullName evidence="6">Glucose-methanol-choline oxidoreductase N-terminal domain-containing protein</fullName>
    </recommendedName>
</protein>
<evidence type="ECO:0000259" key="6">
    <source>
        <dbReference type="PROSITE" id="PS00624"/>
    </source>
</evidence>
<dbReference type="PIRSF" id="PIRSF000137">
    <property type="entry name" value="Alcohol_oxidase"/>
    <property type="match status" value="1"/>
</dbReference>
<dbReference type="GO" id="GO:0050660">
    <property type="term" value="F:flavin adenine dinucleotide binding"/>
    <property type="evidence" value="ECO:0007669"/>
    <property type="project" value="InterPro"/>
</dbReference>
<reference evidence="7" key="1">
    <citation type="journal article" date="2021" name="Nat. Commun.">
        <title>Genetic determinants of endophytism in the Arabidopsis root mycobiome.</title>
        <authorList>
            <person name="Mesny F."/>
            <person name="Miyauchi S."/>
            <person name="Thiergart T."/>
            <person name="Pickel B."/>
            <person name="Atanasova L."/>
            <person name="Karlsson M."/>
            <person name="Huettel B."/>
            <person name="Barry K.W."/>
            <person name="Haridas S."/>
            <person name="Chen C."/>
            <person name="Bauer D."/>
            <person name="Andreopoulos W."/>
            <person name="Pangilinan J."/>
            <person name="LaButti K."/>
            <person name="Riley R."/>
            <person name="Lipzen A."/>
            <person name="Clum A."/>
            <person name="Drula E."/>
            <person name="Henrissat B."/>
            <person name="Kohler A."/>
            <person name="Grigoriev I.V."/>
            <person name="Martin F.M."/>
            <person name="Hacquard S."/>
        </authorList>
    </citation>
    <scope>NUCLEOTIDE SEQUENCE</scope>
    <source>
        <strain evidence="7">MPI-CAGE-CH-0235</strain>
    </source>
</reference>
<feature type="binding site" evidence="4">
    <location>
        <begin position="576"/>
        <end position="577"/>
    </location>
    <ligand>
        <name>FAD</name>
        <dbReference type="ChEBI" id="CHEBI:57692"/>
    </ligand>
</feature>
<dbReference type="PANTHER" id="PTHR11552">
    <property type="entry name" value="GLUCOSE-METHANOL-CHOLINE GMC OXIDOREDUCTASE"/>
    <property type="match status" value="1"/>
</dbReference>
<keyword evidence="8" id="KW-1185">Reference proteome</keyword>
<keyword evidence="2" id="KW-0325">Glycoprotein</keyword>
<keyword evidence="5" id="KW-0732">Signal</keyword>
<comment type="caution">
    <text evidence="7">The sequence shown here is derived from an EMBL/GenBank/DDBJ whole genome shotgun (WGS) entry which is preliminary data.</text>
</comment>
<dbReference type="Pfam" id="PF05199">
    <property type="entry name" value="GMC_oxred_C"/>
    <property type="match status" value="1"/>
</dbReference>
<evidence type="ECO:0000256" key="3">
    <source>
        <dbReference type="PIRSR" id="PIRSR000137-1"/>
    </source>
</evidence>
<dbReference type="InterPro" id="IPR036188">
    <property type="entry name" value="FAD/NAD-bd_sf"/>
</dbReference>
<keyword evidence="4" id="KW-0285">Flavoprotein</keyword>
<dbReference type="SUPFAM" id="SSF51905">
    <property type="entry name" value="FAD/NAD(P)-binding domain"/>
    <property type="match status" value="1"/>
</dbReference>
<dbReference type="AlphaFoldDB" id="A0A8K0SPW4"/>
<dbReference type="EMBL" id="JAGPNK010000009">
    <property type="protein sequence ID" value="KAH7313753.1"/>
    <property type="molecule type" value="Genomic_DNA"/>
</dbReference>
<dbReference type="Gene3D" id="3.50.50.60">
    <property type="entry name" value="FAD/NAD(P)-binding domain"/>
    <property type="match status" value="1"/>
</dbReference>
<dbReference type="Gene3D" id="3.30.560.10">
    <property type="entry name" value="Glucose Oxidase, domain 3"/>
    <property type="match status" value="1"/>
</dbReference>
<feature type="binding site" evidence="4">
    <location>
        <begin position="123"/>
        <end position="126"/>
    </location>
    <ligand>
        <name>FAD</name>
        <dbReference type="ChEBI" id="CHEBI:57692"/>
    </ligand>
</feature>
<dbReference type="PANTHER" id="PTHR11552:SF138">
    <property type="entry name" value="DEHYDROGENASE PKFF-RELATED"/>
    <property type="match status" value="1"/>
</dbReference>
<organism evidence="7 8">
    <name type="scientific">Stachybotrys elegans</name>
    <dbReference type="NCBI Taxonomy" id="80388"/>
    <lineage>
        <taxon>Eukaryota</taxon>
        <taxon>Fungi</taxon>
        <taxon>Dikarya</taxon>
        <taxon>Ascomycota</taxon>
        <taxon>Pezizomycotina</taxon>
        <taxon>Sordariomycetes</taxon>
        <taxon>Hypocreomycetidae</taxon>
        <taxon>Hypocreales</taxon>
        <taxon>Stachybotryaceae</taxon>
        <taxon>Stachybotrys</taxon>
    </lineage>
</organism>
<dbReference type="GO" id="GO:0044550">
    <property type="term" value="P:secondary metabolite biosynthetic process"/>
    <property type="evidence" value="ECO:0007669"/>
    <property type="project" value="TreeGrafter"/>
</dbReference>
<feature type="active site" description="Proton acceptor" evidence="3">
    <location>
        <position position="575"/>
    </location>
</feature>
<dbReference type="InterPro" id="IPR007867">
    <property type="entry name" value="GMC_OxRtase_C"/>
</dbReference>
<feature type="binding site" evidence="4">
    <location>
        <begin position="530"/>
        <end position="531"/>
    </location>
    <ligand>
        <name>FAD</name>
        <dbReference type="ChEBI" id="CHEBI:57692"/>
    </ligand>
</feature>
<keyword evidence="4" id="KW-0274">FAD</keyword>
<sequence length="608" mass="65678">MTLQFWTVLLAALATVQAAYPRELTTYDYVIVGGGTAGLTLAARLSEDDDVTVAVVEAGAYYQMTNPVLSSTPAGAPIWSGSSPADVNPGVDWGFVTAPQAGANGREIHYARGKCLGGSSARNFMVYHRPDVGSLQQWADMVDDQSYTFDNMLPFFKKSVTFTPPGATRFGNATVQYSADAFGQEGGPLQVSYSPYANPFTTWMPSAFAELGIKETQDFNSGNLLGSQYCSSTIHPRNAFRSDSQSAFLESAQARPNLRVYYYSLAMRIIFDKKRAVGIELESGVKLYSRREVILSAGAFQSPQLLMVSGIGPADALKKLAIPVIADRPGVGQNMSDHVIFGPSYNVDVPTLGPLLTDPAVIIAEIMNYFALAQGPLTSPATEFLGFEKVPRDLLSNSTAEELEKFPESWPELEYVGVPIYVGNMSSAMEGPIGGNIASIIASLAAPLSRGSLTISSANMADAPVIDPNWMTHKVDQELAVLAYKRIRQVFASDALRPIISDPVEYFPGPQIQTDEEILEVLRETVMTVWHASTTCRMGRRDDPSAVVDSQARVIGVEGLRVVDASSFALLPPGHPQGMIYGFAEKIANDIRGAGDQEKGKVPPWLDL</sequence>
<dbReference type="GO" id="GO:0016614">
    <property type="term" value="F:oxidoreductase activity, acting on CH-OH group of donors"/>
    <property type="evidence" value="ECO:0007669"/>
    <property type="project" value="InterPro"/>
</dbReference>
<dbReference type="InterPro" id="IPR012132">
    <property type="entry name" value="GMC_OxRdtase"/>
</dbReference>
<feature type="signal peptide" evidence="5">
    <location>
        <begin position="1"/>
        <end position="18"/>
    </location>
</feature>
<feature type="chain" id="PRO_5035471876" description="Glucose-methanol-choline oxidoreductase N-terminal domain-containing protein" evidence="5">
    <location>
        <begin position="19"/>
        <end position="608"/>
    </location>
</feature>
<dbReference type="Proteomes" id="UP000813444">
    <property type="component" value="Unassembled WGS sequence"/>
</dbReference>
<evidence type="ECO:0000256" key="4">
    <source>
        <dbReference type="PIRSR" id="PIRSR000137-2"/>
    </source>
</evidence>